<dbReference type="InterPro" id="IPR015422">
    <property type="entry name" value="PyrdxlP-dep_Trfase_small"/>
</dbReference>
<dbReference type="GO" id="GO:0009820">
    <property type="term" value="P:alkaloid metabolic process"/>
    <property type="evidence" value="ECO:0007669"/>
    <property type="project" value="InterPro"/>
</dbReference>
<dbReference type="InterPro" id="IPR033964">
    <property type="entry name" value="ABBA"/>
</dbReference>
<name>A0AAD9XZZ8_COLKA</name>
<evidence type="ECO:0000256" key="4">
    <source>
        <dbReference type="ARBA" id="ARBA00022898"/>
    </source>
</evidence>
<evidence type="ECO:0000256" key="1">
    <source>
        <dbReference type="ARBA" id="ARBA00001933"/>
    </source>
</evidence>
<dbReference type="Pfam" id="PF11991">
    <property type="entry name" value="Trp_DMAT"/>
    <property type="match status" value="1"/>
</dbReference>
<reference evidence="6" key="1">
    <citation type="submission" date="2023-02" db="EMBL/GenBank/DDBJ databases">
        <title>Colletotrichum kahawae CIFC_Que2 genome sequencing and assembly.</title>
        <authorList>
            <person name="Baroncelli R."/>
        </authorList>
    </citation>
    <scope>NUCLEOTIDE SEQUENCE</scope>
    <source>
        <strain evidence="6">CIFC_Que2</strain>
    </source>
</reference>
<dbReference type="GO" id="GO:0006520">
    <property type="term" value="P:amino acid metabolic process"/>
    <property type="evidence" value="ECO:0007669"/>
    <property type="project" value="InterPro"/>
</dbReference>
<dbReference type="PANTHER" id="PTHR32325:SF4">
    <property type="entry name" value="TRYPTOPHANASE"/>
    <property type="match status" value="1"/>
</dbReference>
<dbReference type="GO" id="GO:0016765">
    <property type="term" value="F:transferase activity, transferring alkyl or aryl (other than methyl) groups"/>
    <property type="evidence" value="ECO:0007669"/>
    <property type="project" value="InterPro"/>
</dbReference>
<evidence type="ECO:0000259" key="5">
    <source>
        <dbReference type="Pfam" id="PF01212"/>
    </source>
</evidence>
<dbReference type="InterPro" id="IPR015421">
    <property type="entry name" value="PyrdxlP-dep_Trfase_major"/>
</dbReference>
<keyword evidence="7" id="KW-1185">Reference proteome</keyword>
<dbReference type="Gene3D" id="3.40.640.10">
    <property type="entry name" value="Type I PLP-dependent aspartate aminotransferase-like (Major domain)"/>
    <property type="match status" value="1"/>
</dbReference>
<keyword evidence="6" id="KW-0456">Lyase</keyword>
<evidence type="ECO:0000313" key="7">
    <source>
        <dbReference type="Proteomes" id="UP001281614"/>
    </source>
</evidence>
<gene>
    <name evidence="6" type="ORF">CKAH01_08722</name>
</gene>
<keyword evidence="3" id="KW-0808">Transferase</keyword>
<comment type="caution">
    <text evidence="6">The sequence shown here is derived from an EMBL/GenBank/DDBJ whole genome shotgun (WGS) entry which is preliminary data.</text>
</comment>
<accession>A0AAD9XZZ8</accession>
<proteinExistence type="inferred from homology"/>
<dbReference type="Proteomes" id="UP001281614">
    <property type="component" value="Unassembled WGS sequence"/>
</dbReference>
<sequence length="737" mass="81117">MSSLLAPSHNALIVRPHITITPEEREEVLRSVEYNVFAFSEALLTCDDLSDSGTSAMTYVQWAAMLRGDESYGRNSGYYCLLEAFRDVFERGEDRRCVFKDVIVALISNGFFDTTSANAAAAGFQLHTFTQPGLTDPFPAEQVGVANPFKGNLDVEKVSAFLGADGNAGRVAMLLLTITNNWAGAQPVSMSNIKAAADLAKDHKIPMFFDACRFAENAKFIQDFEAGHQDRSIPEIIQEMFAYADGFTISLKKDGLANMGGALCFRDQGIFPTKFGADIGIRLKERQIMCYGNDSYGGMSGCDVMAAAVGLYEVTKETYLADRIGQVRRFAEGSVAEGIPVLLPPGGHAMYLDMNGFFADCWRSYGEFASVGFTLELLKDYGHRLWHPGISATDLRTFKGEAWQDIEKLCGALDLDDQALEMFQHALDVSMQGWGHLTASEQPTGWKSDASLNLCPFEYSVAIDKAIGKTQLRFLIENQAEEATLEAHQRSAFHLTDEIQRMYPDAVSLDRFSRVKDLFFPPVPEAQGTFAEWHSFVAEDGSRPAWKKYLNANAQGESRASAVVHETLNRLRMPQAWTLLEKISLPGNKPVYLSLDLCPVSRAGVKIYVQHCGATAMDLSRAASIGAPDIADASDSEILHFCTALSGGFEGPYKGKGPMNCFSFTADGERRIETYLGSAVEKALKTYQRAVDAVARRPLQDGRGIHAWVGLRMTRSRGSVVTFYLASEMFGVLPKRS</sequence>
<dbReference type="AlphaFoldDB" id="A0AAD9XZZ8"/>
<organism evidence="6 7">
    <name type="scientific">Colletotrichum kahawae</name>
    <name type="common">Coffee berry disease fungus</name>
    <dbReference type="NCBI Taxonomy" id="34407"/>
    <lineage>
        <taxon>Eukaryota</taxon>
        <taxon>Fungi</taxon>
        <taxon>Dikarya</taxon>
        <taxon>Ascomycota</taxon>
        <taxon>Pezizomycotina</taxon>
        <taxon>Sordariomycetes</taxon>
        <taxon>Hypocreomycetidae</taxon>
        <taxon>Glomerellales</taxon>
        <taxon>Glomerellaceae</taxon>
        <taxon>Colletotrichum</taxon>
        <taxon>Colletotrichum gloeosporioides species complex</taxon>
    </lineage>
</organism>
<dbReference type="PANTHER" id="PTHR32325">
    <property type="entry name" value="BETA-ELIMINATING LYASE-LIKE PROTEIN-RELATED"/>
    <property type="match status" value="1"/>
</dbReference>
<dbReference type="Pfam" id="PF01212">
    <property type="entry name" value="Beta_elim_lyase"/>
    <property type="match status" value="1"/>
</dbReference>
<evidence type="ECO:0000313" key="6">
    <source>
        <dbReference type="EMBL" id="KAK2731850.1"/>
    </source>
</evidence>
<dbReference type="GO" id="GO:0016829">
    <property type="term" value="F:lyase activity"/>
    <property type="evidence" value="ECO:0007669"/>
    <property type="project" value="UniProtKB-KW"/>
</dbReference>
<dbReference type="EMBL" id="VYYT01000555">
    <property type="protein sequence ID" value="KAK2731850.1"/>
    <property type="molecule type" value="Genomic_DNA"/>
</dbReference>
<dbReference type="SFLD" id="SFLDS00036">
    <property type="entry name" value="Aromatic_Prenyltransferase"/>
    <property type="match status" value="1"/>
</dbReference>
<feature type="domain" description="Aromatic amino acid beta-eliminating lyase/threonine aldolase" evidence="5">
    <location>
        <begin position="101"/>
        <end position="342"/>
    </location>
</feature>
<evidence type="ECO:0000256" key="3">
    <source>
        <dbReference type="ARBA" id="ARBA00022679"/>
    </source>
</evidence>
<keyword evidence="4" id="KW-0663">Pyridoxal phosphate</keyword>
<dbReference type="SUPFAM" id="SSF53383">
    <property type="entry name" value="PLP-dependent transferases"/>
    <property type="match status" value="1"/>
</dbReference>
<comment type="similarity">
    <text evidence="2">Belongs to the beta-eliminating lyase family.</text>
</comment>
<protein>
    <submittedName>
        <fullName evidence="6">Beta-eliminating lyase</fullName>
    </submittedName>
</protein>
<dbReference type="InterPro" id="IPR001597">
    <property type="entry name" value="ArAA_b-elim_lyase/Thr_aldolase"/>
</dbReference>
<comment type="cofactor">
    <cofactor evidence="1">
        <name>pyridoxal 5'-phosphate</name>
        <dbReference type="ChEBI" id="CHEBI:597326"/>
    </cofactor>
</comment>
<dbReference type="NCBIfam" id="NF009709">
    <property type="entry name" value="PRK13238.1"/>
    <property type="match status" value="1"/>
</dbReference>
<dbReference type="InterPro" id="IPR015424">
    <property type="entry name" value="PyrdxlP-dep_Trfase"/>
</dbReference>
<dbReference type="InterPro" id="IPR017795">
    <property type="entry name" value="ABBA_NscD-like"/>
</dbReference>
<dbReference type="Gene3D" id="3.90.1150.10">
    <property type="entry name" value="Aspartate Aminotransferase, domain 1"/>
    <property type="match status" value="1"/>
</dbReference>
<evidence type="ECO:0000256" key="2">
    <source>
        <dbReference type="ARBA" id="ARBA00009721"/>
    </source>
</evidence>